<dbReference type="Proteomes" id="UP001199919">
    <property type="component" value="Unassembled WGS sequence"/>
</dbReference>
<comment type="caution">
    <text evidence="2">The sequence shown here is derived from an EMBL/GenBank/DDBJ whole genome shotgun (WGS) entry which is preliminary data.</text>
</comment>
<dbReference type="EMBL" id="JAJPWV010000002">
    <property type="protein sequence ID" value="MCD8740621.1"/>
    <property type="molecule type" value="Genomic_DNA"/>
</dbReference>
<evidence type="ECO:0000256" key="1">
    <source>
        <dbReference type="SAM" id="SignalP"/>
    </source>
</evidence>
<reference evidence="2 3" key="1">
    <citation type="submission" date="2021-12" db="EMBL/GenBank/DDBJ databases">
        <title>Mucilaginibacter roseus genome.</title>
        <authorList>
            <person name="Ferreira J.R."/>
            <person name="Newman J.D."/>
        </authorList>
    </citation>
    <scope>NUCLEOTIDE SEQUENCE [LARGE SCALE GENOMIC DNA]</scope>
    <source>
        <strain evidence="2 3">LMG 28454</strain>
    </source>
</reference>
<feature type="signal peptide" evidence="1">
    <location>
        <begin position="1"/>
        <end position="21"/>
    </location>
</feature>
<organism evidence="2 3">
    <name type="scientific">Mucilaginibacter roseus</name>
    <dbReference type="NCBI Taxonomy" id="1528868"/>
    <lineage>
        <taxon>Bacteria</taxon>
        <taxon>Pseudomonadati</taxon>
        <taxon>Bacteroidota</taxon>
        <taxon>Sphingobacteriia</taxon>
        <taxon>Sphingobacteriales</taxon>
        <taxon>Sphingobacteriaceae</taxon>
        <taxon>Mucilaginibacter</taxon>
    </lineage>
</organism>
<sequence>MKKLYTAVSCLLMLAATEACCKQQLGDKVAIGKKAIHQSPHANAHISKPQ</sequence>
<evidence type="ECO:0000313" key="3">
    <source>
        <dbReference type="Proteomes" id="UP001199919"/>
    </source>
</evidence>
<proteinExistence type="predicted"/>
<name>A0ABS8U0I1_9SPHI</name>
<dbReference type="RefSeq" id="WP_232177010.1">
    <property type="nucleotide sequence ID" value="NZ_JAJPWV010000002.1"/>
</dbReference>
<evidence type="ECO:0000313" key="2">
    <source>
        <dbReference type="EMBL" id="MCD8740621.1"/>
    </source>
</evidence>
<keyword evidence="3" id="KW-1185">Reference proteome</keyword>
<accession>A0ABS8U0I1</accession>
<keyword evidence="1" id="KW-0732">Signal</keyword>
<protein>
    <submittedName>
        <fullName evidence="2">Uncharacterized protein</fullName>
    </submittedName>
</protein>
<gene>
    <name evidence="2" type="ORF">LT679_08425</name>
</gene>
<feature type="chain" id="PRO_5045129841" evidence="1">
    <location>
        <begin position="22"/>
        <end position="50"/>
    </location>
</feature>